<proteinExistence type="predicted"/>
<sequence>MAREVFLSSGEVLTTVDASLKPLAKVISEYVSKGFTGRITFRNLSTGIYISIEVLRGGLVACRGIEKGSVIEGATCVSALGKYLQTPDGSVEVVSLSESIIYLDILVFPYSAISQQETPKWFSDMLKAEIPLTLPTPPTPQALQQVGPKAQIPTPIPVPIQTPQQLKAEQKLVEYTVTESCENPYKLYAIIKVANIATQLSSASYDEVFEKIMSITSTANPRYVYVSATLPGGSARILLDTSKKTLYFEVEDSKGELFCGSSAKNMVLKGMLSNIRIWIAK</sequence>
<name>A0A7J2U2X0_9CREN</name>
<reference evidence="1" key="1">
    <citation type="journal article" date="2020" name="mSystems">
        <title>Genome- and Community-Level Interaction Insights into Carbon Utilization and Element Cycling Functions of Hydrothermarchaeota in Hydrothermal Sediment.</title>
        <authorList>
            <person name="Zhou Z."/>
            <person name="Liu Y."/>
            <person name="Xu W."/>
            <person name="Pan J."/>
            <person name="Luo Z.H."/>
            <person name="Li M."/>
        </authorList>
    </citation>
    <scope>NUCLEOTIDE SEQUENCE [LARGE SCALE GENOMIC DNA]</scope>
    <source>
        <strain evidence="1">SpSt-125</strain>
    </source>
</reference>
<organism evidence="1">
    <name type="scientific">Ignisphaera aggregans</name>
    <dbReference type="NCBI Taxonomy" id="334771"/>
    <lineage>
        <taxon>Archaea</taxon>
        <taxon>Thermoproteota</taxon>
        <taxon>Thermoprotei</taxon>
        <taxon>Desulfurococcales</taxon>
        <taxon>Desulfurococcaceae</taxon>
        <taxon>Ignisphaera</taxon>
    </lineage>
</organism>
<dbReference type="AlphaFoldDB" id="A0A7J2U2X0"/>
<evidence type="ECO:0000313" key="1">
    <source>
        <dbReference type="EMBL" id="HEM66909.1"/>
    </source>
</evidence>
<gene>
    <name evidence="1" type="ORF">ENO26_04980</name>
</gene>
<accession>A0A7J2U2X0</accession>
<dbReference type="EMBL" id="DSEU01000038">
    <property type="protein sequence ID" value="HEM66909.1"/>
    <property type="molecule type" value="Genomic_DNA"/>
</dbReference>
<protein>
    <submittedName>
        <fullName evidence="1">Uncharacterized protein</fullName>
    </submittedName>
</protein>
<comment type="caution">
    <text evidence="1">The sequence shown here is derived from an EMBL/GenBank/DDBJ whole genome shotgun (WGS) entry which is preliminary data.</text>
</comment>